<name>A0A4Z2JGM4_9TELE</name>
<organism evidence="2 3">
    <name type="scientific">Liparis tanakae</name>
    <name type="common">Tanaka's snailfish</name>
    <dbReference type="NCBI Taxonomy" id="230148"/>
    <lineage>
        <taxon>Eukaryota</taxon>
        <taxon>Metazoa</taxon>
        <taxon>Chordata</taxon>
        <taxon>Craniata</taxon>
        <taxon>Vertebrata</taxon>
        <taxon>Euteleostomi</taxon>
        <taxon>Actinopterygii</taxon>
        <taxon>Neopterygii</taxon>
        <taxon>Teleostei</taxon>
        <taxon>Neoteleostei</taxon>
        <taxon>Acanthomorphata</taxon>
        <taxon>Eupercaria</taxon>
        <taxon>Perciformes</taxon>
        <taxon>Cottioidei</taxon>
        <taxon>Cottales</taxon>
        <taxon>Liparidae</taxon>
        <taxon>Liparis</taxon>
    </lineage>
</organism>
<evidence type="ECO:0000256" key="1">
    <source>
        <dbReference type="SAM" id="MobiDB-lite"/>
    </source>
</evidence>
<reference evidence="2 3" key="1">
    <citation type="submission" date="2019-03" db="EMBL/GenBank/DDBJ databases">
        <title>First draft genome of Liparis tanakae, snailfish: a comprehensive survey of snailfish specific genes.</title>
        <authorList>
            <person name="Kim W."/>
            <person name="Song I."/>
            <person name="Jeong J.-H."/>
            <person name="Kim D."/>
            <person name="Kim S."/>
            <person name="Ryu S."/>
            <person name="Song J.Y."/>
            <person name="Lee S.K."/>
        </authorList>
    </citation>
    <scope>NUCLEOTIDE SEQUENCE [LARGE SCALE GENOMIC DNA]</scope>
    <source>
        <tissue evidence="2">Muscle</tissue>
    </source>
</reference>
<gene>
    <name evidence="2" type="ORF">EYF80_000042</name>
</gene>
<comment type="caution">
    <text evidence="2">The sequence shown here is derived from an EMBL/GenBank/DDBJ whole genome shotgun (WGS) entry which is preliminary data.</text>
</comment>
<evidence type="ECO:0000313" key="2">
    <source>
        <dbReference type="EMBL" id="TNN89439.1"/>
    </source>
</evidence>
<evidence type="ECO:0000313" key="3">
    <source>
        <dbReference type="Proteomes" id="UP000314294"/>
    </source>
</evidence>
<dbReference type="Proteomes" id="UP000314294">
    <property type="component" value="Unassembled WGS sequence"/>
</dbReference>
<sequence length="124" mass="13805">MGRECKTLSRAKFGGVWRSWRKKRLLNRTKEKAGRFESGLLAEQFLTHLSENDPECSLVLKIRVAATRYTNEPLPHSRPWPHQAFSLGAGGKSSVGISAAPLNTSQGNERLGSKRLSTPGVWME</sequence>
<keyword evidence="3" id="KW-1185">Reference proteome</keyword>
<protein>
    <submittedName>
        <fullName evidence="2">Uncharacterized protein</fullName>
    </submittedName>
</protein>
<feature type="region of interest" description="Disordered" evidence="1">
    <location>
        <begin position="97"/>
        <end position="124"/>
    </location>
</feature>
<dbReference type="AlphaFoldDB" id="A0A4Z2JGM4"/>
<accession>A0A4Z2JGM4</accession>
<proteinExistence type="predicted"/>
<dbReference type="EMBL" id="SRLO01000001">
    <property type="protein sequence ID" value="TNN89439.1"/>
    <property type="molecule type" value="Genomic_DNA"/>
</dbReference>